<feature type="compositionally biased region" description="Basic and acidic residues" evidence="1">
    <location>
        <begin position="71"/>
        <end position="80"/>
    </location>
</feature>
<reference evidence="2 3" key="1">
    <citation type="submission" date="2015-04" db="EMBL/GenBank/DDBJ databases">
        <title>Whole genome shotgun sequence of Sphingomonas changbaiensis NBRC 104936.</title>
        <authorList>
            <person name="Katano-Makiyama Y."/>
            <person name="Hosoyama A."/>
            <person name="Hashimoto M."/>
            <person name="Noguchi M."/>
            <person name="Tsuchikane K."/>
            <person name="Ohji S."/>
            <person name="Yamazoe A."/>
            <person name="Ichikawa N."/>
            <person name="Kimura A."/>
            <person name="Fujita N."/>
        </authorList>
    </citation>
    <scope>NUCLEOTIDE SEQUENCE [LARGE SCALE GENOMIC DNA]</scope>
    <source>
        <strain evidence="2 3">NBRC 104936</strain>
    </source>
</reference>
<evidence type="ECO:0000313" key="3">
    <source>
        <dbReference type="Proteomes" id="UP000033202"/>
    </source>
</evidence>
<dbReference type="EMBL" id="BBWU01000003">
    <property type="protein sequence ID" value="GAO38070.1"/>
    <property type="molecule type" value="Genomic_DNA"/>
</dbReference>
<accession>A0A0E9MLR0</accession>
<keyword evidence="3" id="KW-1185">Reference proteome</keyword>
<dbReference type="RefSeq" id="WP_046346932.1">
    <property type="nucleotide sequence ID" value="NZ_BBWU01000003.1"/>
</dbReference>
<dbReference type="STRING" id="1219043.SCH01S_03_00440"/>
<proteinExistence type="predicted"/>
<protein>
    <submittedName>
        <fullName evidence="2">Uncharacterized protein</fullName>
    </submittedName>
</protein>
<dbReference type="OrthoDB" id="7582400at2"/>
<evidence type="ECO:0000256" key="1">
    <source>
        <dbReference type="SAM" id="MobiDB-lite"/>
    </source>
</evidence>
<dbReference type="Proteomes" id="UP000033202">
    <property type="component" value="Unassembled WGS sequence"/>
</dbReference>
<dbReference type="AlphaFoldDB" id="A0A0E9MLR0"/>
<feature type="region of interest" description="Disordered" evidence="1">
    <location>
        <begin position="68"/>
        <end position="89"/>
    </location>
</feature>
<name>A0A0E9MLR0_9SPHN</name>
<sequence length="89" mass="9951">MSTEDCDSGLLFVKPADTASGRVVITPGEQQPYKVVFQLGDQTLSEHPVPTMREGEALIRQHLAHIQFTTQDERPDPEAPKRKRPAKVQ</sequence>
<comment type="caution">
    <text evidence="2">The sequence shown here is derived from an EMBL/GenBank/DDBJ whole genome shotgun (WGS) entry which is preliminary data.</text>
</comment>
<gene>
    <name evidence="2" type="ORF">SCH01S_03_00440</name>
</gene>
<evidence type="ECO:0000313" key="2">
    <source>
        <dbReference type="EMBL" id="GAO38070.1"/>
    </source>
</evidence>
<organism evidence="2 3">
    <name type="scientific">Sphingomonas changbaiensis NBRC 104936</name>
    <dbReference type="NCBI Taxonomy" id="1219043"/>
    <lineage>
        <taxon>Bacteria</taxon>
        <taxon>Pseudomonadati</taxon>
        <taxon>Pseudomonadota</taxon>
        <taxon>Alphaproteobacteria</taxon>
        <taxon>Sphingomonadales</taxon>
        <taxon>Sphingomonadaceae</taxon>
        <taxon>Sphingomonas</taxon>
    </lineage>
</organism>